<dbReference type="EMBL" id="HAEH01020472">
    <property type="protein sequence ID" value="SBS10842.1"/>
    <property type="molecule type" value="Transcribed_RNA"/>
</dbReference>
<gene>
    <name evidence="2" type="primary">WBP1</name>
</gene>
<dbReference type="PANTHER" id="PTHR16209">
    <property type="entry name" value="VESICULAR, OVEREXPRESSED IN CANCER, PROSURVIVAL PROTEIN 1"/>
    <property type="match status" value="1"/>
</dbReference>
<proteinExistence type="predicted"/>
<feature type="compositionally biased region" description="Acidic residues" evidence="1">
    <location>
        <begin position="81"/>
        <end position="99"/>
    </location>
</feature>
<feature type="compositionally biased region" description="Acidic residues" evidence="1">
    <location>
        <begin position="123"/>
        <end position="132"/>
    </location>
</feature>
<feature type="compositionally biased region" description="Basic and acidic residues" evidence="1">
    <location>
        <begin position="133"/>
        <end position="149"/>
    </location>
</feature>
<name>A0A1A8RYR2_9TELE</name>
<dbReference type="InterPro" id="IPR051994">
    <property type="entry name" value="WW_domain-binding"/>
</dbReference>
<protein>
    <submittedName>
        <fullName evidence="2">WW domain binding protein 1</fullName>
    </submittedName>
</protein>
<feature type="region of interest" description="Disordered" evidence="1">
    <location>
        <begin position="35"/>
        <end position="108"/>
    </location>
</feature>
<evidence type="ECO:0000313" key="2">
    <source>
        <dbReference type="EMBL" id="SBS10842.1"/>
    </source>
</evidence>
<reference evidence="2" key="2">
    <citation type="submission" date="2016-06" db="EMBL/GenBank/DDBJ databases">
        <title>The genome of a short-lived fish provides insights into sex chromosome evolution and the genetic control of aging.</title>
        <authorList>
            <person name="Reichwald K."/>
            <person name="Felder M."/>
            <person name="Petzold A."/>
            <person name="Koch P."/>
            <person name="Groth M."/>
            <person name="Platzer M."/>
        </authorList>
    </citation>
    <scope>NUCLEOTIDE SEQUENCE</scope>
    <source>
        <tissue evidence="2">Brain</tissue>
    </source>
</reference>
<feature type="compositionally biased region" description="Polar residues" evidence="1">
    <location>
        <begin position="56"/>
        <end position="65"/>
    </location>
</feature>
<dbReference type="PANTHER" id="PTHR16209:SF5">
    <property type="entry name" value="WW DOMAIN-BINDING PROTEIN 1"/>
    <property type="match status" value="1"/>
</dbReference>
<sequence length="191" mass="20682">MSHTTLAVVSPSSPRAPVPLAAPVLLLDPLTALQLSDRGDSSSGHASSHSPSPRATQSPPKQTVFSPCVDIFEPGPSCWEGGDEEQEHRDEDEDDDMGADESQYRHRRLTGDSGIEVCRCRVEEEEDEEEEKEECRKGEESENIDVHDSVDCPARIHLGTGEELSQCTPTAAVTTTTPDDGGKVIVVMETV</sequence>
<feature type="compositionally biased region" description="Low complexity" evidence="1">
    <location>
        <begin position="35"/>
        <end position="55"/>
    </location>
</feature>
<evidence type="ECO:0000256" key="1">
    <source>
        <dbReference type="SAM" id="MobiDB-lite"/>
    </source>
</evidence>
<reference evidence="2" key="1">
    <citation type="submission" date="2016-05" db="EMBL/GenBank/DDBJ databases">
        <authorList>
            <person name="Lavstsen T."/>
            <person name="Jespersen J.S."/>
        </authorList>
    </citation>
    <scope>NUCLEOTIDE SEQUENCE</scope>
    <source>
        <tissue evidence="2">Brain</tissue>
    </source>
</reference>
<organism evidence="2">
    <name type="scientific">Nothobranchius rachovii</name>
    <name type="common">bluefin notho</name>
    <dbReference type="NCBI Taxonomy" id="451742"/>
    <lineage>
        <taxon>Eukaryota</taxon>
        <taxon>Metazoa</taxon>
        <taxon>Chordata</taxon>
        <taxon>Craniata</taxon>
        <taxon>Vertebrata</taxon>
        <taxon>Euteleostomi</taxon>
        <taxon>Actinopterygii</taxon>
        <taxon>Neopterygii</taxon>
        <taxon>Teleostei</taxon>
        <taxon>Neoteleostei</taxon>
        <taxon>Acanthomorphata</taxon>
        <taxon>Ovalentaria</taxon>
        <taxon>Atherinomorphae</taxon>
        <taxon>Cyprinodontiformes</taxon>
        <taxon>Nothobranchiidae</taxon>
        <taxon>Nothobranchius</taxon>
    </lineage>
</organism>
<feature type="region of interest" description="Disordered" evidence="1">
    <location>
        <begin position="123"/>
        <end position="149"/>
    </location>
</feature>
<accession>A0A1A8RYR2</accession>
<dbReference type="AlphaFoldDB" id="A0A1A8RYR2"/>